<dbReference type="EMBL" id="VKLS01000723">
    <property type="protein sequence ID" value="TSB19955.1"/>
    <property type="molecule type" value="Genomic_DNA"/>
</dbReference>
<comment type="caution">
    <text evidence="3">The sequence shown here is derived from an EMBL/GenBank/DDBJ whole genome shotgun (WGS) entry which is preliminary data.</text>
</comment>
<evidence type="ECO:0000313" key="3">
    <source>
        <dbReference type="EMBL" id="TSB19955.1"/>
    </source>
</evidence>
<proteinExistence type="predicted"/>
<dbReference type="OrthoDB" id="9770043at2"/>
<dbReference type="InterPro" id="IPR012938">
    <property type="entry name" value="Glc/Sorbosone_DH"/>
</dbReference>
<dbReference type="Gene3D" id="2.120.10.30">
    <property type="entry name" value="TolB, C-terminal domain"/>
    <property type="match status" value="1"/>
</dbReference>
<feature type="signal peptide" evidence="1">
    <location>
        <begin position="1"/>
        <end position="23"/>
    </location>
</feature>
<dbReference type="RefSeq" id="WP_143940935.1">
    <property type="nucleotide sequence ID" value="NZ_VKLS01000723.1"/>
</dbReference>
<name>A0A553XSH9_9ACTN</name>
<sequence>MRKRSPFLTHLLSLPSLGASALAAGLLLAVGTAWPATAGPSHPAGANVPAAVADSAPGKPVTVSEGWSIPWGLSWLPDGSALLTERDTFKVFSLTQDGKKKEVGKVPEVVTTGGEGGLLSIAVSPKWKSDHHVFVMHTAKEGNRIARLTYQDGKLSDYTVLVKGIKKNTYHNGGRIKFGPDGLLYATTGEAQTPDLAQDKKSLNGKVLRMTPDGKPAPGNPFGNLVYSYGHRNPQGLTWDAQGRLWEAEFGNAKYDELNLIESGKNYGWPVCEGTCSDDGMTNPKRQWPVKDASPSAVTYADGALYMAALRGQRLWRIPVDGTTAGTPKAYYTKDYGRLRTVEAVPGTKALWLTTTNADNNGDGGAGSDKVFRIDLK</sequence>
<organism evidence="3 4">
    <name type="scientific">Streptomyces benahoarensis</name>
    <dbReference type="NCBI Taxonomy" id="2595054"/>
    <lineage>
        <taxon>Bacteria</taxon>
        <taxon>Bacillati</taxon>
        <taxon>Actinomycetota</taxon>
        <taxon>Actinomycetes</taxon>
        <taxon>Kitasatosporales</taxon>
        <taxon>Streptomycetaceae</taxon>
        <taxon>Streptomyces</taxon>
    </lineage>
</organism>
<dbReference type="PANTHER" id="PTHR19328">
    <property type="entry name" value="HEDGEHOG-INTERACTING PROTEIN"/>
    <property type="match status" value="1"/>
</dbReference>
<reference evidence="3 4" key="1">
    <citation type="submission" date="2019-07" db="EMBL/GenBank/DDBJ databases">
        <title>Draft genome for Streptomyces benahoarensis MZ03-48.</title>
        <authorList>
            <person name="Gonzalez-Pimentel J.L."/>
        </authorList>
    </citation>
    <scope>NUCLEOTIDE SEQUENCE [LARGE SCALE GENOMIC DNA]</scope>
    <source>
        <strain evidence="3 4">MZ03-48</strain>
    </source>
</reference>
<dbReference type="AlphaFoldDB" id="A0A553XSH9"/>
<dbReference type="SUPFAM" id="SSF50952">
    <property type="entry name" value="Soluble quinoprotein glucose dehydrogenase"/>
    <property type="match status" value="1"/>
</dbReference>
<evidence type="ECO:0000256" key="1">
    <source>
        <dbReference type="SAM" id="SignalP"/>
    </source>
</evidence>
<dbReference type="PANTHER" id="PTHR19328:SF13">
    <property type="entry name" value="HIPL1 PROTEIN"/>
    <property type="match status" value="1"/>
</dbReference>
<dbReference type="Pfam" id="PF07995">
    <property type="entry name" value="GSDH"/>
    <property type="match status" value="1"/>
</dbReference>
<gene>
    <name evidence="3" type="ORF">FNZ23_29055</name>
</gene>
<keyword evidence="4" id="KW-1185">Reference proteome</keyword>
<evidence type="ECO:0000313" key="4">
    <source>
        <dbReference type="Proteomes" id="UP000320888"/>
    </source>
</evidence>
<evidence type="ECO:0000259" key="2">
    <source>
        <dbReference type="Pfam" id="PF07995"/>
    </source>
</evidence>
<dbReference type="InterPro" id="IPR011041">
    <property type="entry name" value="Quinoprot_gluc/sorb_DH_b-prop"/>
</dbReference>
<accession>A0A553XSH9</accession>
<protein>
    <submittedName>
        <fullName evidence="3">PQQ-dependent sugar dehydrogenase</fullName>
    </submittedName>
</protein>
<feature type="chain" id="PRO_5038809688" evidence="1">
    <location>
        <begin position="24"/>
        <end position="377"/>
    </location>
</feature>
<feature type="domain" description="Glucose/Sorbosone dehydrogenase" evidence="2">
    <location>
        <begin position="69"/>
        <end position="359"/>
    </location>
</feature>
<dbReference type="InterPro" id="IPR011042">
    <property type="entry name" value="6-blade_b-propeller_TolB-like"/>
</dbReference>
<keyword evidence="1" id="KW-0732">Signal</keyword>
<dbReference type="Proteomes" id="UP000320888">
    <property type="component" value="Unassembled WGS sequence"/>
</dbReference>